<accession>A0A0C3G2U5</accession>
<dbReference type="HOGENOM" id="CLU_021768_3_3_1"/>
<evidence type="ECO:0000259" key="1">
    <source>
        <dbReference type="Pfam" id="PF01636"/>
    </source>
</evidence>
<dbReference type="STRING" id="765440.A0A0C3G2U5"/>
<protein>
    <recommendedName>
        <fullName evidence="1">Aminoglycoside phosphotransferase domain-containing protein</fullName>
    </recommendedName>
</protein>
<dbReference type="PANTHER" id="PTHR21310">
    <property type="entry name" value="AMINOGLYCOSIDE PHOSPHOTRANSFERASE-RELATED-RELATED"/>
    <property type="match status" value="1"/>
</dbReference>
<reference evidence="3" key="2">
    <citation type="submission" date="2015-01" db="EMBL/GenBank/DDBJ databases">
        <title>Evolutionary Origins and Diversification of the Mycorrhizal Mutualists.</title>
        <authorList>
            <consortium name="DOE Joint Genome Institute"/>
            <consortium name="Mycorrhizal Genomics Consortium"/>
            <person name="Kohler A."/>
            <person name="Kuo A."/>
            <person name="Nagy L.G."/>
            <person name="Floudas D."/>
            <person name="Copeland A."/>
            <person name="Barry K.W."/>
            <person name="Cichocki N."/>
            <person name="Veneault-Fourrey C."/>
            <person name="LaButti K."/>
            <person name="Lindquist E.A."/>
            <person name="Lipzen A."/>
            <person name="Lundell T."/>
            <person name="Morin E."/>
            <person name="Murat C."/>
            <person name="Riley R."/>
            <person name="Ohm R."/>
            <person name="Sun H."/>
            <person name="Tunlid A."/>
            <person name="Henrissat B."/>
            <person name="Grigoriev I.V."/>
            <person name="Hibbett D.S."/>
            <person name="Martin F."/>
        </authorList>
    </citation>
    <scope>NUCLEOTIDE SEQUENCE [LARGE SCALE GENOMIC DNA]</scope>
    <source>
        <strain evidence="3">F 1598</strain>
    </source>
</reference>
<keyword evidence="3" id="KW-1185">Reference proteome</keyword>
<feature type="non-terminal residue" evidence="2">
    <location>
        <position position="1"/>
    </location>
</feature>
<feature type="domain" description="Aminoglycoside phosphotransferase" evidence="1">
    <location>
        <begin position="3"/>
        <end position="182"/>
    </location>
</feature>
<dbReference type="InParanoid" id="A0A0C3G2U5"/>
<name>A0A0C3G2U5_PILCF</name>
<dbReference type="SUPFAM" id="SSF56112">
    <property type="entry name" value="Protein kinase-like (PK-like)"/>
    <property type="match status" value="1"/>
</dbReference>
<dbReference type="Proteomes" id="UP000054166">
    <property type="component" value="Unassembled WGS sequence"/>
</dbReference>
<evidence type="ECO:0000313" key="2">
    <source>
        <dbReference type="EMBL" id="KIM86169.1"/>
    </source>
</evidence>
<feature type="non-terminal residue" evidence="2">
    <location>
        <position position="186"/>
    </location>
</feature>
<evidence type="ECO:0000313" key="3">
    <source>
        <dbReference type="Proteomes" id="UP000054166"/>
    </source>
</evidence>
<dbReference type="InterPro" id="IPR011009">
    <property type="entry name" value="Kinase-like_dom_sf"/>
</dbReference>
<organism evidence="2 3">
    <name type="scientific">Piloderma croceum (strain F 1598)</name>
    <dbReference type="NCBI Taxonomy" id="765440"/>
    <lineage>
        <taxon>Eukaryota</taxon>
        <taxon>Fungi</taxon>
        <taxon>Dikarya</taxon>
        <taxon>Basidiomycota</taxon>
        <taxon>Agaricomycotina</taxon>
        <taxon>Agaricomycetes</taxon>
        <taxon>Agaricomycetidae</taxon>
        <taxon>Atheliales</taxon>
        <taxon>Atheliaceae</taxon>
        <taxon>Piloderma</taxon>
    </lineage>
</organism>
<dbReference type="EMBL" id="KN832983">
    <property type="protein sequence ID" value="KIM86169.1"/>
    <property type="molecule type" value="Genomic_DNA"/>
</dbReference>
<gene>
    <name evidence="2" type="ORF">PILCRDRAFT_41172</name>
</gene>
<dbReference type="OrthoDB" id="8300194at2759"/>
<dbReference type="AlphaFoldDB" id="A0A0C3G2U5"/>
<proteinExistence type="predicted"/>
<dbReference type="InterPro" id="IPR002575">
    <property type="entry name" value="Aminoglycoside_PTrfase"/>
</dbReference>
<sequence>EAEATRYVALHTSIPVPAVYDFWVEDDGRACLIMEYKDGEMLQRQWRHLSMDQKMTVMRVLRGFLDELHNLCQPYPKGSIGSVSGKAFIDLQISGQSLYGPFQDEAAYNDWRISTFSFFGEQHFPTKLRLQQLRDEMPNDHQIIFTHGDITRRNILIRVVGEGANDVCVVAILDWEQAGWRPEYWE</sequence>
<dbReference type="InterPro" id="IPR051678">
    <property type="entry name" value="AGP_Transferase"/>
</dbReference>
<reference evidence="2 3" key="1">
    <citation type="submission" date="2014-04" db="EMBL/GenBank/DDBJ databases">
        <authorList>
            <consortium name="DOE Joint Genome Institute"/>
            <person name="Kuo A."/>
            <person name="Tarkka M."/>
            <person name="Buscot F."/>
            <person name="Kohler A."/>
            <person name="Nagy L.G."/>
            <person name="Floudas D."/>
            <person name="Copeland A."/>
            <person name="Barry K.W."/>
            <person name="Cichocki N."/>
            <person name="Veneault-Fourrey C."/>
            <person name="LaButti K."/>
            <person name="Lindquist E.A."/>
            <person name="Lipzen A."/>
            <person name="Lundell T."/>
            <person name="Morin E."/>
            <person name="Murat C."/>
            <person name="Sun H."/>
            <person name="Tunlid A."/>
            <person name="Henrissat B."/>
            <person name="Grigoriev I.V."/>
            <person name="Hibbett D.S."/>
            <person name="Martin F."/>
            <person name="Nordberg H.P."/>
            <person name="Cantor M.N."/>
            <person name="Hua S.X."/>
        </authorList>
    </citation>
    <scope>NUCLEOTIDE SEQUENCE [LARGE SCALE GENOMIC DNA]</scope>
    <source>
        <strain evidence="2 3">F 1598</strain>
    </source>
</reference>
<dbReference type="PANTHER" id="PTHR21310:SF15">
    <property type="entry name" value="AMINOGLYCOSIDE PHOSPHOTRANSFERASE DOMAIN-CONTAINING PROTEIN"/>
    <property type="match status" value="1"/>
</dbReference>
<dbReference type="Pfam" id="PF01636">
    <property type="entry name" value="APH"/>
    <property type="match status" value="1"/>
</dbReference>